<gene>
    <name evidence="1" type="ORF">K469DRAFT_589620</name>
</gene>
<name>A0A6A6DR33_9PEZI</name>
<evidence type="ECO:0000313" key="1">
    <source>
        <dbReference type="EMBL" id="KAF2181425.1"/>
    </source>
</evidence>
<proteinExistence type="predicted"/>
<dbReference type="AlphaFoldDB" id="A0A6A6DR33"/>
<organism evidence="1 2">
    <name type="scientific">Zopfia rhizophila CBS 207.26</name>
    <dbReference type="NCBI Taxonomy" id="1314779"/>
    <lineage>
        <taxon>Eukaryota</taxon>
        <taxon>Fungi</taxon>
        <taxon>Dikarya</taxon>
        <taxon>Ascomycota</taxon>
        <taxon>Pezizomycotina</taxon>
        <taxon>Dothideomycetes</taxon>
        <taxon>Dothideomycetes incertae sedis</taxon>
        <taxon>Zopfiaceae</taxon>
        <taxon>Zopfia</taxon>
    </lineage>
</organism>
<keyword evidence="2" id="KW-1185">Reference proteome</keyword>
<dbReference type="EMBL" id="ML994653">
    <property type="protein sequence ID" value="KAF2181425.1"/>
    <property type="molecule type" value="Genomic_DNA"/>
</dbReference>
<dbReference type="OrthoDB" id="3787579at2759"/>
<reference evidence="1" key="1">
    <citation type="journal article" date="2020" name="Stud. Mycol.">
        <title>101 Dothideomycetes genomes: a test case for predicting lifestyles and emergence of pathogens.</title>
        <authorList>
            <person name="Haridas S."/>
            <person name="Albert R."/>
            <person name="Binder M."/>
            <person name="Bloem J."/>
            <person name="Labutti K."/>
            <person name="Salamov A."/>
            <person name="Andreopoulos B."/>
            <person name="Baker S."/>
            <person name="Barry K."/>
            <person name="Bills G."/>
            <person name="Bluhm B."/>
            <person name="Cannon C."/>
            <person name="Castanera R."/>
            <person name="Culley D."/>
            <person name="Daum C."/>
            <person name="Ezra D."/>
            <person name="Gonzalez J."/>
            <person name="Henrissat B."/>
            <person name="Kuo A."/>
            <person name="Liang C."/>
            <person name="Lipzen A."/>
            <person name="Lutzoni F."/>
            <person name="Magnuson J."/>
            <person name="Mondo S."/>
            <person name="Nolan M."/>
            <person name="Ohm R."/>
            <person name="Pangilinan J."/>
            <person name="Park H.-J."/>
            <person name="Ramirez L."/>
            <person name="Alfaro M."/>
            <person name="Sun H."/>
            <person name="Tritt A."/>
            <person name="Yoshinaga Y."/>
            <person name="Zwiers L.-H."/>
            <person name="Turgeon B."/>
            <person name="Goodwin S."/>
            <person name="Spatafora J."/>
            <person name="Crous P."/>
            <person name="Grigoriev I."/>
        </authorList>
    </citation>
    <scope>NUCLEOTIDE SEQUENCE</scope>
    <source>
        <strain evidence="1">CBS 207.26</strain>
    </source>
</reference>
<protein>
    <submittedName>
        <fullName evidence="1">Uncharacterized protein</fullName>
    </submittedName>
</protein>
<feature type="non-terminal residue" evidence="1">
    <location>
        <position position="1"/>
    </location>
</feature>
<dbReference type="Proteomes" id="UP000800200">
    <property type="component" value="Unassembled WGS sequence"/>
</dbReference>
<accession>A0A6A6DR33</accession>
<evidence type="ECO:0000313" key="2">
    <source>
        <dbReference type="Proteomes" id="UP000800200"/>
    </source>
</evidence>
<sequence>IDIYLSSLKTLRHDAGKNFAFSKFRLKTFSIAILVKEIPVKAYNSVGKIK</sequence>